<dbReference type="GO" id="GO:0045454">
    <property type="term" value="P:cell redox homeostasis"/>
    <property type="evidence" value="ECO:0007669"/>
    <property type="project" value="TreeGrafter"/>
</dbReference>
<protein>
    <recommendedName>
        <fullName evidence="2">thioredoxin-dependent peroxiredoxin</fullName>
        <ecNumber evidence="2">1.11.1.24</ecNumber>
    </recommendedName>
    <alternativeName>
        <fullName evidence="8">Thioredoxin peroxidase</fullName>
    </alternativeName>
    <alternativeName>
        <fullName evidence="10">Thioredoxin-dependent peroxiredoxin Bcp</fullName>
    </alternativeName>
</protein>
<dbReference type="RefSeq" id="WP_013346757.1">
    <property type="nucleotide sequence ID" value="NC_014541.1"/>
</dbReference>
<sequence>MTARMWLAAITTLFFSLLPLTSHARIAPAPEQVSPLLNGMMLPDATVQDSAGRSLSLAGLAADKPTLVLFYRGGWCPYCNAQLAGLQEVEKELAELGVQVLALSPEPADRLKEGEGKGRYQLLSDRNLEAMQAFGVAYALDEQTAGRYKGKMGARLKLDGEERVILPVPAAYLLDAEGRVQFSYVNPNFRVRVHPQLILTAARLMLAR</sequence>
<dbReference type="SUPFAM" id="SSF52833">
    <property type="entry name" value="Thioredoxin-like"/>
    <property type="match status" value="1"/>
</dbReference>
<evidence type="ECO:0000256" key="10">
    <source>
        <dbReference type="ARBA" id="ARBA00042639"/>
    </source>
</evidence>
<evidence type="ECO:0000256" key="11">
    <source>
        <dbReference type="ARBA" id="ARBA00049091"/>
    </source>
</evidence>
<dbReference type="EMBL" id="CP002209">
    <property type="protein sequence ID" value="ADN77451.1"/>
    <property type="molecule type" value="Genomic_DNA"/>
</dbReference>
<dbReference type="Pfam" id="PF00578">
    <property type="entry name" value="AhpC-TSA"/>
    <property type="match status" value="1"/>
</dbReference>
<dbReference type="PROSITE" id="PS51352">
    <property type="entry name" value="THIOREDOXIN_2"/>
    <property type="match status" value="1"/>
</dbReference>
<evidence type="ECO:0000256" key="6">
    <source>
        <dbReference type="ARBA" id="ARBA00023157"/>
    </source>
</evidence>
<dbReference type="PANTHER" id="PTHR42801">
    <property type="entry name" value="THIOREDOXIN-DEPENDENT PEROXIDE REDUCTASE"/>
    <property type="match status" value="1"/>
</dbReference>
<evidence type="ECO:0000259" key="13">
    <source>
        <dbReference type="PROSITE" id="PS51352"/>
    </source>
</evidence>
<accession>E1SW00</accession>
<evidence type="ECO:0000256" key="1">
    <source>
        <dbReference type="ARBA" id="ARBA00003330"/>
    </source>
</evidence>
<keyword evidence="6" id="KW-1015">Disulfide bond</keyword>
<evidence type="ECO:0000256" key="4">
    <source>
        <dbReference type="ARBA" id="ARBA00022862"/>
    </source>
</evidence>
<keyword evidence="5" id="KW-0560">Oxidoreductase</keyword>
<reference evidence="14 15" key="1">
    <citation type="journal article" date="2010" name="Stand. Genomic Sci.">
        <title>Complete genome sequence of Ferrimonas balearica type strain (PAT).</title>
        <authorList>
            <person name="Nolan M."/>
            <person name="Sikorski J."/>
            <person name="Davenport K."/>
            <person name="Lucas S."/>
            <person name="Glavina Del Rio T."/>
            <person name="Tice H."/>
            <person name="Cheng J."/>
            <person name="Goodwin L."/>
            <person name="Pitluck S."/>
            <person name="Liolios K."/>
            <person name="Ivanova N."/>
            <person name="Mavromatis K."/>
            <person name="Ovchinnikova G."/>
            <person name="Pati A."/>
            <person name="Chen A."/>
            <person name="Palaniappan K."/>
            <person name="Land M."/>
            <person name="Hauser L."/>
            <person name="Chang Y."/>
            <person name="Jeffries C."/>
            <person name="Tapia R."/>
            <person name="Brettin T."/>
            <person name="Detter J."/>
            <person name="Han C."/>
            <person name="Yasawong M."/>
            <person name="Rohde M."/>
            <person name="Tindall B."/>
            <person name="Goker M."/>
            <person name="Woyke T."/>
            <person name="Bristow J."/>
            <person name="Eisen J."/>
            <person name="Markowitz V."/>
            <person name="Hugenholtz P."/>
            <person name="Kyrpides N."/>
            <person name="Klenk H."/>
            <person name="Lapidus A."/>
        </authorList>
    </citation>
    <scope>NUCLEOTIDE SEQUENCE [LARGE SCALE GENOMIC DNA]</scope>
    <source>
        <strain evidence="15">DSM 9799 / CCM 4581 / KCTC 23876 / PAT</strain>
    </source>
</reference>
<dbReference type="CDD" id="cd02970">
    <property type="entry name" value="PRX_like2"/>
    <property type="match status" value="1"/>
</dbReference>
<evidence type="ECO:0000256" key="8">
    <source>
        <dbReference type="ARBA" id="ARBA00032824"/>
    </source>
</evidence>
<evidence type="ECO:0000313" key="15">
    <source>
        <dbReference type="Proteomes" id="UP000006683"/>
    </source>
</evidence>
<dbReference type="STRING" id="550540.Fbal_3252"/>
<keyword evidence="4" id="KW-0049">Antioxidant</keyword>
<evidence type="ECO:0000256" key="9">
    <source>
        <dbReference type="ARBA" id="ARBA00038489"/>
    </source>
</evidence>
<dbReference type="HOGENOM" id="CLU_042529_5_1_6"/>
<evidence type="ECO:0000313" key="14">
    <source>
        <dbReference type="EMBL" id="ADN77451.1"/>
    </source>
</evidence>
<comment type="similarity">
    <text evidence="9">Belongs to the peroxiredoxin family. BCP/PrxQ subfamily.</text>
</comment>
<dbReference type="AlphaFoldDB" id="E1SW00"/>
<dbReference type="KEGG" id="fbl:Fbal_3252"/>
<evidence type="ECO:0000256" key="12">
    <source>
        <dbReference type="SAM" id="SignalP"/>
    </source>
</evidence>
<dbReference type="GO" id="GO:0008379">
    <property type="term" value="F:thioredoxin peroxidase activity"/>
    <property type="evidence" value="ECO:0007669"/>
    <property type="project" value="TreeGrafter"/>
</dbReference>
<dbReference type="EC" id="1.11.1.24" evidence="2"/>
<keyword evidence="15" id="KW-1185">Reference proteome</keyword>
<evidence type="ECO:0000256" key="5">
    <source>
        <dbReference type="ARBA" id="ARBA00023002"/>
    </source>
</evidence>
<keyword evidence="7" id="KW-0676">Redox-active center</keyword>
<feature type="signal peptide" evidence="12">
    <location>
        <begin position="1"/>
        <end position="24"/>
    </location>
</feature>
<feature type="domain" description="Thioredoxin" evidence="13">
    <location>
        <begin position="36"/>
        <end position="207"/>
    </location>
</feature>
<feature type="chain" id="PRO_5003151562" description="thioredoxin-dependent peroxiredoxin" evidence="12">
    <location>
        <begin position="25"/>
        <end position="208"/>
    </location>
</feature>
<keyword evidence="12" id="KW-0732">Signal</keyword>
<evidence type="ECO:0000256" key="3">
    <source>
        <dbReference type="ARBA" id="ARBA00022559"/>
    </source>
</evidence>
<dbReference type="GO" id="GO:0005737">
    <property type="term" value="C:cytoplasm"/>
    <property type="evidence" value="ECO:0007669"/>
    <property type="project" value="TreeGrafter"/>
</dbReference>
<dbReference type="eggNOG" id="COG1225">
    <property type="taxonomic scope" value="Bacteria"/>
</dbReference>
<dbReference type="InterPro" id="IPR000866">
    <property type="entry name" value="AhpC/TSA"/>
</dbReference>
<evidence type="ECO:0000256" key="2">
    <source>
        <dbReference type="ARBA" id="ARBA00013017"/>
    </source>
</evidence>
<dbReference type="InterPro" id="IPR036249">
    <property type="entry name" value="Thioredoxin-like_sf"/>
</dbReference>
<gene>
    <name evidence="14" type="ordered locus">Fbal_3252</name>
</gene>
<dbReference type="InterPro" id="IPR013766">
    <property type="entry name" value="Thioredoxin_domain"/>
</dbReference>
<dbReference type="Proteomes" id="UP000006683">
    <property type="component" value="Chromosome"/>
</dbReference>
<comment type="function">
    <text evidence="1">Thiol-specific peroxidase that catalyzes the reduction of hydrogen peroxide and organic hydroperoxides to water and alcohols, respectively. Plays a role in cell protection against oxidative stress by detoxifying peroxides and as sensor of hydrogen peroxide-mediated signaling events.</text>
</comment>
<organism evidence="14 15">
    <name type="scientific">Ferrimonas balearica (strain DSM 9799 / CCM 4581 / KCTC 23876 / PAT)</name>
    <dbReference type="NCBI Taxonomy" id="550540"/>
    <lineage>
        <taxon>Bacteria</taxon>
        <taxon>Pseudomonadati</taxon>
        <taxon>Pseudomonadota</taxon>
        <taxon>Gammaproteobacteria</taxon>
        <taxon>Alteromonadales</taxon>
        <taxon>Ferrimonadaceae</taxon>
        <taxon>Ferrimonas</taxon>
    </lineage>
</organism>
<dbReference type="PANTHER" id="PTHR42801:SF7">
    <property type="entry name" value="SLL1159 PROTEIN"/>
    <property type="match status" value="1"/>
</dbReference>
<dbReference type="Gene3D" id="3.40.30.10">
    <property type="entry name" value="Glutaredoxin"/>
    <property type="match status" value="1"/>
</dbReference>
<keyword evidence="3" id="KW-0575">Peroxidase</keyword>
<comment type="catalytic activity">
    <reaction evidence="11">
        <text>a hydroperoxide + [thioredoxin]-dithiol = an alcohol + [thioredoxin]-disulfide + H2O</text>
        <dbReference type="Rhea" id="RHEA:62620"/>
        <dbReference type="Rhea" id="RHEA-COMP:10698"/>
        <dbReference type="Rhea" id="RHEA-COMP:10700"/>
        <dbReference type="ChEBI" id="CHEBI:15377"/>
        <dbReference type="ChEBI" id="CHEBI:29950"/>
        <dbReference type="ChEBI" id="CHEBI:30879"/>
        <dbReference type="ChEBI" id="CHEBI:35924"/>
        <dbReference type="ChEBI" id="CHEBI:50058"/>
        <dbReference type="EC" id="1.11.1.24"/>
    </reaction>
</comment>
<dbReference type="GO" id="GO:0034599">
    <property type="term" value="P:cellular response to oxidative stress"/>
    <property type="evidence" value="ECO:0007669"/>
    <property type="project" value="TreeGrafter"/>
</dbReference>
<dbReference type="InterPro" id="IPR050924">
    <property type="entry name" value="Peroxiredoxin_BCP/PrxQ"/>
</dbReference>
<proteinExistence type="inferred from homology"/>
<evidence type="ECO:0000256" key="7">
    <source>
        <dbReference type="ARBA" id="ARBA00023284"/>
    </source>
</evidence>
<name>E1SW00_FERBD</name>
<dbReference type="GeneID" id="67183468"/>